<dbReference type="PANTHER" id="PTHR47252">
    <property type="entry name" value="GLYCOSYLTRANSFERASE"/>
    <property type="match status" value="1"/>
</dbReference>
<dbReference type="AlphaFoldDB" id="A0A9I9EIC8"/>
<dbReference type="InterPro" id="IPR041693">
    <property type="entry name" value="Glyco_trans_4_5"/>
</dbReference>
<accession>A0A9I9EIC8</accession>
<dbReference type="Pfam" id="PF16994">
    <property type="entry name" value="Glyco_trans_4_5"/>
    <property type="match status" value="1"/>
</dbReference>
<sequence length="151" mass="17050">MPLSICYNVEEEKAVDDLSIGFNFHENGFLHEDYNRRFVEEKGIDSKIRSSLIKRKALNPRFHEELFDYCNAKLIKKGIVSSAKEQEAVETALKAQLVILNTAVAGKWLDVVLKENVPHVLPKHLPFAGGAMIDLHNYKILEKQSMGSIGV</sequence>
<dbReference type="PANTHER" id="PTHR47252:SF4">
    <property type="entry name" value="GLYCOSYLTRANSFERASE"/>
    <property type="match status" value="1"/>
</dbReference>
<protein>
    <submittedName>
        <fullName evidence="1">Uncharacterized protein</fullName>
    </submittedName>
</protein>
<dbReference type="Gramene" id="MELO3C033861.2.1">
    <property type="protein sequence ID" value="MELO3C033861.2.1"/>
    <property type="gene ID" value="MELO3C033861.2"/>
</dbReference>
<organism evidence="1">
    <name type="scientific">Cucumis melo</name>
    <name type="common">Muskmelon</name>
    <dbReference type="NCBI Taxonomy" id="3656"/>
    <lineage>
        <taxon>Eukaryota</taxon>
        <taxon>Viridiplantae</taxon>
        <taxon>Streptophyta</taxon>
        <taxon>Embryophyta</taxon>
        <taxon>Tracheophyta</taxon>
        <taxon>Spermatophyta</taxon>
        <taxon>Magnoliopsida</taxon>
        <taxon>eudicotyledons</taxon>
        <taxon>Gunneridae</taxon>
        <taxon>Pentapetalae</taxon>
        <taxon>rosids</taxon>
        <taxon>fabids</taxon>
        <taxon>Cucurbitales</taxon>
        <taxon>Cucurbitaceae</taxon>
        <taxon>Benincaseae</taxon>
        <taxon>Cucumis</taxon>
    </lineage>
</organism>
<dbReference type="EnsemblPlants" id="MELO3C033861.2.1">
    <property type="protein sequence ID" value="MELO3C033861.2.1"/>
    <property type="gene ID" value="MELO3C033861.2"/>
</dbReference>
<name>A0A9I9EIC8_CUCME</name>
<evidence type="ECO:0000313" key="1">
    <source>
        <dbReference type="EnsemblPlants" id="MELO3C033861.2.1"/>
    </source>
</evidence>
<reference evidence="1" key="1">
    <citation type="submission" date="2023-03" db="UniProtKB">
        <authorList>
            <consortium name="EnsemblPlants"/>
        </authorList>
    </citation>
    <scope>IDENTIFICATION</scope>
</reference>
<proteinExistence type="predicted"/>